<dbReference type="Pfam" id="PF05800">
    <property type="entry name" value="GvpO"/>
    <property type="match status" value="1"/>
</dbReference>
<dbReference type="GO" id="GO:0031412">
    <property type="term" value="P:gas vesicle organization"/>
    <property type="evidence" value="ECO:0007669"/>
    <property type="project" value="InterPro"/>
</dbReference>
<dbReference type="EMBL" id="LN831790">
    <property type="protein sequence ID" value="CQR60743.1"/>
    <property type="molecule type" value="Genomic_DNA"/>
</dbReference>
<dbReference type="Proteomes" id="UP000035016">
    <property type="component" value="Chromosome Chromosome"/>
</dbReference>
<gene>
    <name evidence="2" type="primary">sle_12810</name>
</gene>
<dbReference type="InterPro" id="IPR008634">
    <property type="entry name" value="Gas-vesicle_GvpO"/>
</dbReference>
<dbReference type="PIRSF" id="PIRSF028743">
    <property type="entry name" value="GvpO_protein"/>
    <property type="match status" value="1"/>
</dbReference>
<proteinExistence type="predicted"/>
<accession>A0A0F7VQ77</accession>
<dbReference type="KEGG" id="sle:sle_12810"/>
<sequence length="146" mass="16280">MTNTKNTSDSQEREQSSQESRDGHELTDQTADNGDGNAGHSGDSDDNSNATHQTADRRPSPMHVLRQAREQLAELTGMVAESVSSFERTEEGWALEVEVLELERVPDTMSLMAGYQVELDHDGQLTGYRRVRRYERGRADARRSGG</sequence>
<name>A0A0F7VQ77_STRLW</name>
<dbReference type="AlphaFoldDB" id="A0A0F7VQ77"/>
<evidence type="ECO:0000256" key="1">
    <source>
        <dbReference type="SAM" id="MobiDB-lite"/>
    </source>
</evidence>
<evidence type="ECO:0000313" key="2">
    <source>
        <dbReference type="EMBL" id="CQR60743.1"/>
    </source>
</evidence>
<organism evidence="2 3">
    <name type="scientific">Streptomyces leeuwenhoekii</name>
    <dbReference type="NCBI Taxonomy" id="1437453"/>
    <lineage>
        <taxon>Bacteria</taxon>
        <taxon>Bacillati</taxon>
        <taxon>Actinomycetota</taxon>
        <taxon>Actinomycetes</taxon>
        <taxon>Kitasatosporales</taxon>
        <taxon>Streptomycetaceae</taxon>
        <taxon>Streptomyces</taxon>
    </lineage>
</organism>
<evidence type="ECO:0000313" key="3">
    <source>
        <dbReference type="Proteomes" id="UP000035016"/>
    </source>
</evidence>
<protein>
    <submittedName>
        <fullName evidence="2">Gas Vesicle Synthesis Protein</fullName>
    </submittedName>
</protein>
<reference evidence="2 3" key="1">
    <citation type="submission" date="2015-02" db="EMBL/GenBank/DDBJ databases">
        <authorList>
            <person name="Gomez-Escribano P.J."/>
        </authorList>
    </citation>
    <scope>NUCLEOTIDE SEQUENCE [LARGE SCALE GENOMIC DNA]</scope>
    <source>
        <strain evidence="3">C34 (DSM 42122 / NRRL B-24963)</strain>
    </source>
</reference>
<dbReference type="RefSeq" id="WP_078648438.1">
    <property type="nucleotide sequence ID" value="NZ_AZSD01000510.1"/>
</dbReference>
<feature type="compositionally biased region" description="Basic and acidic residues" evidence="1">
    <location>
        <begin position="10"/>
        <end position="27"/>
    </location>
</feature>
<feature type="region of interest" description="Disordered" evidence="1">
    <location>
        <begin position="1"/>
        <end position="62"/>
    </location>
</feature>